<dbReference type="KEGG" id="pprt:ET464_13980"/>
<dbReference type="AlphaFoldDB" id="A0A4P6EYK7"/>
<evidence type="ECO:0000259" key="1">
    <source>
        <dbReference type="Pfam" id="PF13556"/>
    </source>
</evidence>
<dbReference type="EMBL" id="CP035492">
    <property type="protein sequence ID" value="QAY67343.1"/>
    <property type="molecule type" value="Genomic_DNA"/>
</dbReference>
<keyword evidence="3" id="KW-1185">Reference proteome</keyword>
<name>A0A4P6EYK7_9BACL</name>
<proteinExistence type="predicted"/>
<reference evidence="2 3" key="1">
    <citation type="submission" date="2019-01" db="EMBL/GenBank/DDBJ databases">
        <title>Genome sequencing of strain FW100M-2.</title>
        <authorList>
            <person name="Heo J."/>
            <person name="Kim S.-J."/>
            <person name="Kim J.-S."/>
            <person name="Hong S.-B."/>
            <person name="Kwon S.-W."/>
        </authorList>
    </citation>
    <scope>NUCLEOTIDE SEQUENCE [LARGE SCALE GENOMIC DNA]</scope>
    <source>
        <strain evidence="2 3">FW100M-2</strain>
    </source>
</reference>
<dbReference type="Proteomes" id="UP000293568">
    <property type="component" value="Chromosome"/>
</dbReference>
<dbReference type="RefSeq" id="WP_129441864.1">
    <property type="nucleotide sequence ID" value="NZ_CP035492.1"/>
</dbReference>
<dbReference type="InterPro" id="IPR051448">
    <property type="entry name" value="CdaR-like_regulators"/>
</dbReference>
<accession>A0A4P6EYK7</accession>
<protein>
    <submittedName>
        <fullName evidence="2">PucR family transcriptional regulator</fullName>
    </submittedName>
</protein>
<gene>
    <name evidence="2" type="ORF">ET464_13980</name>
</gene>
<evidence type="ECO:0000313" key="2">
    <source>
        <dbReference type="EMBL" id="QAY67343.1"/>
    </source>
</evidence>
<dbReference type="InterPro" id="IPR009057">
    <property type="entry name" value="Homeodomain-like_sf"/>
</dbReference>
<evidence type="ECO:0000313" key="3">
    <source>
        <dbReference type="Proteomes" id="UP000293568"/>
    </source>
</evidence>
<dbReference type="Pfam" id="PF13556">
    <property type="entry name" value="HTH_30"/>
    <property type="match status" value="1"/>
</dbReference>
<sequence>MTSTTEWLQPLQSILNRPIRIVTFPLAVWNDLSIEASAQYSAPAEGQRLERDETIRFVVQVHPDVIDALEVQQADLNETEKELISWTIRLYASKVSKKKSVSETESAALKISEWLLAQLRAEEPVFSLPDHLTNGGRLFAEMIPFLLITEYSNTKQTSFAELEKLLTSFLGEDILLIPMDTCEWLIWGPSSLLKDADSELKEEMEETVEDTLASICSGLHDMLTSEWIGDCHLAVSYPVVPAKGMVETAILLRETINLGRKFQVGSNIHLPWMLNLERILNSIPENMRVRFLEQALKRTDLFLEAEMLTTLETFFALDCNVSETAKKLYIHRNTLLYRLDKLKNETGLDVRLFRDAVLVKIILLLYKVTKSI</sequence>
<dbReference type="OrthoDB" id="9792148at2"/>
<dbReference type="InterPro" id="IPR042070">
    <property type="entry name" value="PucR_C-HTH_sf"/>
</dbReference>
<organism evidence="2 3">
    <name type="scientific">Paenibacillus protaetiae</name>
    <dbReference type="NCBI Taxonomy" id="2509456"/>
    <lineage>
        <taxon>Bacteria</taxon>
        <taxon>Bacillati</taxon>
        <taxon>Bacillota</taxon>
        <taxon>Bacilli</taxon>
        <taxon>Bacillales</taxon>
        <taxon>Paenibacillaceae</taxon>
        <taxon>Paenibacillus</taxon>
    </lineage>
</organism>
<dbReference type="InterPro" id="IPR025736">
    <property type="entry name" value="PucR_C-HTH_dom"/>
</dbReference>
<dbReference type="PANTHER" id="PTHR33744">
    <property type="entry name" value="CARBOHYDRATE DIACID REGULATOR"/>
    <property type="match status" value="1"/>
</dbReference>
<feature type="domain" description="PucR C-terminal helix-turn-helix" evidence="1">
    <location>
        <begin position="308"/>
        <end position="363"/>
    </location>
</feature>
<dbReference type="SUPFAM" id="SSF46689">
    <property type="entry name" value="Homeodomain-like"/>
    <property type="match status" value="1"/>
</dbReference>
<dbReference type="Gene3D" id="1.10.10.2840">
    <property type="entry name" value="PucR C-terminal helix-turn-helix domain"/>
    <property type="match status" value="1"/>
</dbReference>
<dbReference type="PANTHER" id="PTHR33744:SF15">
    <property type="entry name" value="CARBOHYDRATE DIACID REGULATOR"/>
    <property type="match status" value="1"/>
</dbReference>